<feature type="domain" description="DUF3885" evidence="1">
    <location>
        <begin position="26"/>
        <end position="164"/>
    </location>
</feature>
<protein>
    <recommendedName>
        <fullName evidence="1">DUF3885 domain-containing protein</fullName>
    </recommendedName>
</protein>
<sequence>MDYYQFMSTDIIEQNLEFEHIELVKNQSRFMDDDKLNHAVFEQVRFEMANYFHVLFRDVERIKLIFCVAYKDRYYRLNLRKYFKHFERFNFSLYHNELSDDCHQYTYIINKRDLNLQKLVKDICYQDFAYESQTFRKASILTIITNLDEDIFYYPYDDRGVVIYKK</sequence>
<proteinExistence type="predicted"/>
<dbReference type="Pfam" id="PF13021">
    <property type="entry name" value="DUF3885"/>
    <property type="match status" value="1"/>
</dbReference>
<gene>
    <name evidence="2" type="ORF">GTN30_09385</name>
</gene>
<organism evidence="2 3">
    <name type="scientific">Macrococcoides canis</name>
    <dbReference type="NCBI Taxonomy" id="1855823"/>
    <lineage>
        <taxon>Bacteria</taxon>
        <taxon>Bacillati</taxon>
        <taxon>Bacillota</taxon>
        <taxon>Bacilli</taxon>
        <taxon>Bacillales</taxon>
        <taxon>Staphylococcaceae</taxon>
        <taxon>Macrococcoides</taxon>
    </lineage>
</organism>
<evidence type="ECO:0000259" key="1">
    <source>
        <dbReference type="Pfam" id="PF13021"/>
    </source>
</evidence>
<dbReference type="EMBL" id="CP047363">
    <property type="protein sequence ID" value="QIH78889.1"/>
    <property type="molecule type" value="Genomic_DNA"/>
</dbReference>
<name>A0AAE6X2B9_9STAP</name>
<reference evidence="2" key="1">
    <citation type="journal article" date="2020" name="Antimicrob. Agents Chemother.">
        <title>The novel macrolide resistance genes mef(D), msr(F) and msr(H) are present on resistance islands in Macrococcus canis, Macrococcus caseolyticus and Staphylococcus aureus.</title>
        <authorList>
            <person name="Schwendener S."/>
            <person name="Dona V."/>
            <person name="Perreten V."/>
        </authorList>
    </citation>
    <scope>NUCLEOTIDE SEQUENCE</scope>
    <source>
        <strain evidence="2">Epi0076A</strain>
    </source>
</reference>
<dbReference type="RefSeq" id="WP_164953723.1">
    <property type="nucleotide sequence ID" value="NZ_CP047363.1"/>
</dbReference>
<dbReference type="InterPro" id="IPR024976">
    <property type="entry name" value="DUF3885"/>
</dbReference>
<evidence type="ECO:0000313" key="3">
    <source>
        <dbReference type="Proteomes" id="UP000501122"/>
    </source>
</evidence>
<evidence type="ECO:0000313" key="2">
    <source>
        <dbReference type="EMBL" id="QIH78889.1"/>
    </source>
</evidence>
<accession>A0AAE6X2B9</accession>
<dbReference type="Proteomes" id="UP000501122">
    <property type="component" value="Chromosome"/>
</dbReference>
<dbReference type="AlphaFoldDB" id="A0AAE6X2B9"/>